<dbReference type="EMBL" id="LHQQ01000324">
    <property type="protein sequence ID" value="KOS37376.1"/>
    <property type="molecule type" value="Genomic_DNA"/>
</dbReference>
<protein>
    <submittedName>
        <fullName evidence="1">Uncharacterized protein</fullName>
    </submittedName>
</protein>
<dbReference type="AlphaFoldDB" id="A0A0M8NQL4"/>
<evidence type="ECO:0000313" key="1">
    <source>
        <dbReference type="EMBL" id="KOS37376.1"/>
    </source>
</evidence>
<organism evidence="1 2">
    <name type="scientific">Penicillium nordicum</name>
    <dbReference type="NCBI Taxonomy" id="229535"/>
    <lineage>
        <taxon>Eukaryota</taxon>
        <taxon>Fungi</taxon>
        <taxon>Dikarya</taxon>
        <taxon>Ascomycota</taxon>
        <taxon>Pezizomycotina</taxon>
        <taxon>Eurotiomycetes</taxon>
        <taxon>Eurotiomycetidae</taxon>
        <taxon>Eurotiales</taxon>
        <taxon>Aspergillaceae</taxon>
        <taxon>Penicillium</taxon>
    </lineage>
</organism>
<dbReference type="Proteomes" id="UP000037696">
    <property type="component" value="Unassembled WGS sequence"/>
</dbReference>
<keyword evidence="2" id="KW-1185">Reference proteome</keyword>
<sequence length="174" mass="19126">MPPTLPPMGVVSHYGPGPVNPFAAAAAPVAPMAQLGQPMPPQYAPFPYCLHVHFTFHLQVRERGLGIASTPTDHCIPGPPQGLEWDHNPLTPVYLDRLVLGRLRDWAEPAVDKSGWGWLPVVSDLPGVWAGNAMIRYITKIPVPWQCRHCQGTNTCTLKAQIHVAKSKFPLLYT</sequence>
<gene>
    <name evidence="1" type="ORF">ACN38_g11823</name>
</gene>
<name>A0A0M8NQL4_9EURO</name>
<evidence type="ECO:0000313" key="2">
    <source>
        <dbReference type="Proteomes" id="UP000037696"/>
    </source>
</evidence>
<comment type="caution">
    <text evidence="1">The sequence shown here is derived from an EMBL/GenBank/DDBJ whole genome shotgun (WGS) entry which is preliminary data.</text>
</comment>
<accession>A0A0M8NQL4</accession>
<reference evidence="1 2" key="1">
    <citation type="submission" date="2015-08" db="EMBL/GenBank/DDBJ databases">
        <title>Genome sequencing of Penicillium nordicum.</title>
        <authorList>
            <person name="Nguyen H.D."/>
            <person name="Seifert K.A."/>
        </authorList>
    </citation>
    <scope>NUCLEOTIDE SEQUENCE [LARGE SCALE GENOMIC DNA]</scope>
    <source>
        <strain evidence="1 2">DAOMC 185683</strain>
    </source>
</reference>
<proteinExistence type="predicted"/>
<dbReference type="STRING" id="229535.A0A0M8NQL4"/>